<evidence type="ECO:0000256" key="1">
    <source>
        <dbReference type="ARBA" id="ARBA00008455"/>
    </source>
</evidence>
<evidence type="ECO:0000313" key="6">
    <source>
        <dbReference type="EMBL" id="KAJ5073926.1"/>
    </source>
</evidence>
<dbReference type="GO" id="GO:0006508">
    <property type="term" value="P:proteolysis"/>
    <property type="evidence" value="ECO:0007669"/>
    <property type="project" value="InterPro"/>
</dbReference>
<feature type="domain" description="Peptidase C1A papain C-terminal" evidence="4">
    <location>
        <begin position="317"/>
        <end position="533"/>
    </location>
</feature>
<dbReference type="FunFam" id="3.90.70.10:FF:000039">
    <property type="entry name" value="Cysteine proteinase 2, putative"/>
    <property type="match status" value="1"/>
</dbReference>
<dbReference type="Pfam" id="PF00112">
    <property type="entry name" value="Peptidase_C1"/>
    <property type="match status" value="1"/>
</dbReference>
<evidence type="ECO:0000313" key="7">
    <source>
        <dbReference type="Proteomes" id="UP001149090"/>
    </source>
</evidence>
<comment type="caution">
    <text evidence="6">The sequence shown here is derived from an EMBL/GenBank/DDBJ whole genome shotgun (WGS) entry which is preliminary data.</text>
</comment>
<dbReference type="SMART" id="SM00848">
    <property type="entry name" value="Inhibitor_I29"/>
    <property type="match status" value="1"/>
</dbReference>
<dbReference type="InterPro" id="IPR000169">
    <property type="entry name" value="Pept_cys_AS"/>
</dbReference>
<feature type="signal peptide" evidence="3">
    <location>
        <begin position="1"/>
        <end position="20"/>
    </location>
</feature>
<protein>
    <submittedName>
        <fullName evidence="6">Uncharacterized protein</fullName>
    </submittedName>
</protein>
<dbReference type="Gene3D" id="3.90.70.10">
    <property type="entry name" value="Cysteine proteinases"/>
    <property type="match status" value="1"/>
</dbReference>
<dbReference type="CDD" id="cd02248">
    <property type="entry name" value="Peptidase_C1A"/>
    <property type="match status" value="1"/>
</dbReference>
<dbReference type="InterPro" id="IPR000668">
    <property type="entry name" value="Peptidase_C1A_C"/>
</dbReference>
<accession>A0A9Q0LID9</accession>
<dbReference type="OrthoDB" id="65740at2759"/>
<keyword evidence="3" id="KW-0732">Signal</keyword>
<dbReference type="PROSITE" id="PS00639">
    <property type="entry name" value="THIOL_PROTEASE_HIS"/>
    <property type="match status" value="1"/>
</dbReference>
<evidence type="ECO:0000256" key="3">
    <source>
        <dbReference type="SAM" id="SignalP"/>
    </source>
</evidence>
<proteinExistence type="inferred from homology"/>
<feature type="chain" id="PRO_5040257839" evidence="3">
    <location>
        <begin position="21"/>
        <end position="538"/>
    </location>
</feature>
<dbReference type="InterPro" id="IPR013201">
    <property type="entry name" value="Prot_inhib_I29"/>
</dbReference>
<comment type="similarity">
    <text evidence="1">Belongs to the peptidase C1 family.</text>
</comment>
<dbReference type="EMBL" id="JAPDFW010000071">
    <property type="protein sequence ID" value="KAJ5073926.1"/>
    <property type="molecule type" value="Genomic_DNA"/>
</dbReference>
<dbReference type="InterPro" id="IPR025660">
    <property type="entry name" value="Pept_his_AS"/>
</dbReference>
<dbReference type="PANTHER" id="PTHR12411">
    <property type="entry name" value="CYSTEINE PROTEASE FAMILY C1-RELATED"/>
    <property type="match status" value="1"/>
</dbReference>
<evidence type="ECO:0000259" key="4">
    <source>
        <dbReference type="SMART" id="SM00645"/>
    </source>
</evidence>
<name>A0A9Q0LID9_ANAIG</name>
<dbReference type="PROSITE" id="PS00139">
    <property type="entry name" value="THIOL_PROTEASE_CYS"/>
    <property type="match status" value="1"/>
</dbReference>
<dbReference type="AlphaFoldDB" id="A0A9Q0LID9"/>
<dbReference type="GO" id="GO:0008234">
    <property type="term" value="F:cysteine-type peptidase activity"/>
    <property type="evidence" value="ECO:0007669"/>
    <property type="project" value="InterPro"/>
</dbReference>
<organism evidence="6 7">
    <name type="scientific">Anaeramoeba ignava</name>
    <name type="common">Anaerobic marine amoeba</name>
    <dbReference type="NCBI Taxonomy" id="1746090"/>
    <lineage>
        <taxon>Eukaryota</taxon>
        <taxon>Metamonada</taxon>
        <taxon>Anaeramoebidae</taxon>
        <taxon>Anaeramoeba</taxon>
    </lineage>
</organism>
<dbReference type="Proteomes" id="UP001149090">
    <property type="component" value="Unassembled WGS sequence"/>
</dbReference>
<dbReference type="InterPro" id="IPR038765">
    <property type="entry name" value="Papain-like_cys_pep_sf"/>
</dbReference>
<reference evidence="6" key="1">
    <citation type="submission" date="2022-10" db="EMBL/GenBank/DDBJ databases">
        <title>Novel sulphate-reducing endosymbionts in the free-living metamonad Anaeramoeba.</title>
        <authorList>
            <person name="Jerlstrom-Hultqvist J."/>
            <person name="Cepicka I."/>
            <person name="Gallot-Lavallee L."/>
            <person name="Salas-Leiva D."/>
            <person name="Curtis B.A."/>
            <person name="Zahonova K."/>
            <person name="Pipaliya S."/>
            <person name="Dacks J."/>
            <person name="Roger A.J."/>
        </authorList>
    </citation>
    <scope>NUCLEOTIDE SEQUENCE</scope>
    <source>
        <strain evidence="6">BMAN</strain>
    </source>
</reference>
<dbReference type="InterPro" id="IPR039417">
    <property type="entry name" value="Peptidase_C1A_papain-like"/>
</dbReference>
<evidence type="ECO:0000259" key="5">
    <source>
        <dbReference type="SMART" id="SM00848"/>
    </source>
</evidence>
<dbReference type="OMA" id="HYILDYH"/>
<dbReference type="Pfam" id="PF08246">
    <property type="entry name" value="Inhibitor_I29"/>
    <property type="match status" value="1"/>
</dbReference>
<keyword evidence="7" id="KW-1185">Reference proteome</keyword>
<dbReference type="PRINTS" id="PR00705">
    <property type="entry name" value="PAPAIN"/>
</dbReference>
<gene>
    <name evidence="6" type="ORF">M0811_08199</name>
</gene>
<dbReference type="InterPro" id="IPR013128">
    <property type="entry name" value="Peptidase_C1A"/>
</dbReference>
<feature type="domain" description="Cathepsin propeptide inhibitor" evidence="5">
    <location>
        <begin position="234"/>
        <end position="288"/>
    </location>
</feature>
<dbReference type="SMART" id="SM00645">
    <property type="entry name" value="Pept_C1"/>
    <property type="match status" value="1"/>
</dbReference>
<sequence>MLKIFALTFTFCLLFSTTFGINPPVYPTKYRVTGIWQIPNGNVTEPILVNFDGDSDHERVDYYSMNITTALGTDIIRDDLNKTYELRIQQDHQGCTIFQNAGPSSTAVDSNLPNVLPNLTDSAWVYMGESVVRGIHCYYWQMNITEYNKSNSYTFYTDADGNPVRYLLHGYNIVFHSHYDIYILDYYSYEPNVNDANCYDIPPICNSTETVYSDKVAPVPLRALVSGLRNSRSFNSYVNEYNKDYTGNEYEKRKLIYEENLRRIDELNSQRSFKLAPNHFADLTLEEFKSLMLPKKYSEINVQLKNAVPYQRQNLDLPDSFSWLDYGAVSLVKDQGVCGSCWSFATTGATEGAYFLATGKMETFSEQALMACSWAEGNSACEGGMMYGAYDWMTQNGLTTEELYPYLCMDSYCGYDKSMQKIGVSHYLNVSVSGDIELTKEMLYANGPLAIAIDAGHFDFVYYQSGIYSSKDCHSDFDGLDHGVLLVGWGEEDGTPFWIIKNSWSELWGDKGYCKMAQANNMCGVCTVPSVPVITTHF</sequence>
<keyword evidence="2" id="KW-1015">Disulfide bond</keyword>
<dbReference type="SUPFAM" id="SSF54001">
    <property type="entry name" value="Cysteine proteinases"/>
    <property type="match status" value="1"/>
</dbReference>
<evidence type="ECO:0000256" key="2">
    <source>
        <dbReference type="ARBA" id="ARBA00023157"/>
    </source>
</evidence>